<keyword evidence="1" id="KW-0732">Signal</keyword>
<keyword evidence="4" id="KW-1185">Reference proteome</keyword>
<protein>
    <submittedName>
        <fullName evidence="3">Outer membrane protein beta-barrel domain-containing protein</fullName>
    </submittedName>
</protein>
<dbReference type="EMBL" id="FNRI01000002">
    <property type="protein sequence ID" value="SEA28677.1"/>
    <property type="molecule type" value="Genomic_DNA"/>
</dbReference>
<feature type="signal peptide" evidence="1">
    <location>
        <begin position="1"/>
        <end position="23"/>
    </location>
</feature>
<name>A0A1H3ZY73_9BACT</name>
<gene>
    <name evidence="3" type="ORF">SAMN05444145_102386</name>
</gene>
<dbReference type="InterPro" id="IPR025665">
    <property type="entry name" value="Beta-barrel_OMP_2"/>
</dbReference>
<accession>A0A1H3ZY73</accession>
<feature type="chain" id="PRO_5010256435" evidence="1">
    <location>
        <begin position="24"/>
        <end position="262"/>
    </location>
</feature>
<dbReference type="OrthoDB" id="1014137at2"/>
<evidence type="ECO:0000313" key="4">
    <source>
        <dbReference type="Proteomes" id="UP000183253"/>
    </source>
</evidence>
<evidence type="ECO:0000256" key="1">
    <source>
        <dbReference type="SAM" id="SignalP"/>
    </source>
</evidence>
<reference evidence="3 4" key="1">
    <citation type="submission" date="2016-10" db="EMBL/GenBank/DDBJ databases">
        <authorList>
            <person name="de Groot N.N."/>
        </authorList>
    </citation>
    <scope>NUCLEOTIDE SEQUENCE [LARGE SCALE GENOMIC DNA]</scope>
    <source>
        <strain evidence="3 4">DSM 25383</strain>
    </source>
</reference>
<dbReference type="Proteomes" id="UP000183253">
    <property type="component" value="Unassembled WGS sequence"/>
</dbReference>
<proteinExistence type="predicted"/>
<sequence>MKKYAIAVVLLVVSVCAATRTYAQEDRSDGIIRSLLLGLEYEVKAGVSIGGTSPLPLPQEIRKIEGYSPTFCFSIEGDVIKWFGEKQRWGFLFGLRLETKGMQTKAQTKNYSMEIFGDGGERIKGNWTGMVKTKYRSTFVSIPLVAAYKVNNRLRLNAGPYVSFKTSGDFSGHVYDGYLRENNPTGNKVQFEGDRIALYDFSDNLRTVQYGVQAGVNWKAFRHLTVSGDLMWGLNNIFKKDFETISFNMYPIYLNIGFGYAF</sequence>
<dbReference type="STRING" id="1033731.SAMN05444145_102386"/>
<organism evidence="3 4">
    <name type="scientific">Alistipes timonensis JC136</name>
    <dbReference type="NCBI Taxonomy" id="1033731"/>
    <lineage>
        <taxon>Bacteria</taxon>
        <taxon>Pseudomonadati</taxon>
        <taxon>Bacteroidota</taxon>
        <taxon>Bacteroidia</taxon>
        <taxon>Bacteroidales</taxon>
        <taxon>Rikenellaceae</taxon>
        <taxon>Alistipes</taxon>
    </lineage>
</organism>
<dbReference type="Pfam" id="PF13568">
    <property type="entry name" value="OMP_b-brl_2"/>
    <property type="match status" value="1"/>
</dbReference>
<dbReference type="AlphaFoldDB" id="A0A1H3ZY73"/>
<evidence type="ECO:0000259" key="2">
    <source>
        <dbReference type="Pfam" id="PF13568"/>
    </source>
</evidence>
<dbReference type="RefSeq" id="WP_010262882.1">
    <property type="nucleotide sequence ID" value="NZ_CAEG01000012.1"/>
</dbReference>
<feature type="domain" description="Outer membrane protein beta-barrel" evidence="2">
    <location>
        <begin position="23"/>
        <end position="238"/>
    </location>
</feature>
<evidence type="ECO:0000313" key="3">
    <source>
        <dbReference type="EMBL" id="SEA28677.1"/>
    </source>
</evidence>